<organism evidence="13 14">
    <name type="scientific">Williamsia deligens</name>
    <dbReference type="NCBI Taxonomy" id="321325"/>
    <lineage>
        <taxon>Bacteria</taxon>
        <taxon>Bacillati</taxon>
        <taxon>Actinomycetota</taxon>
        <taxon>Actinomycetes</taxon>
        <taxon>Mycobacteriales</taxon>
        <taxon>Nocardiaceae</taxon>
        <taxon>Williamsia</taxon>
    </lineage>
</organism>
<keyword evidence="9 11" id="KW-0406">Ion transport</keyword>
<comment type="similarity">
    <text evidence="11">Belongs to the KdpC family.</text>
</comment>
<evidence type="ECO:0000256" key="6">
    <source>
        <dbReference type="ARBA" id="ARBA00022840"/>
    </source>
</evidence>
<dbReference type="HAMAP" id="MF_00276">
    <property type="entry name" value="KdpC"/>
    <property type="match status" value="1"/>
</dbReference>
<evidence type="ECO:0000256" key="12">
    <source>
        <dbReference type="SAM" id="MobiDB-lite"/>
    </source>
</evidence>
<keyword evidence="14" id="KW-1185">Reference proteome</keyword>
<evidence type="ECO:0000256" key="1">
    <source>
        <dbReference type="ARBA" id="ARBA00022448"/>
    </source>
</evidence>
<keyword evidence="10 11" id="KW-0472">Membrane</keyword>
<gene>
    <name evidence="11" type="primary">kdpC</name>
    <name evidence="13" type="ORF">ACFQ04_19775</name>
</gene>
<dbReference type="RefSeq" id="WP_253648429.1">
    <property type="nucleotide sequence ID" value="NZ_BAAAMO010000004.1"/>
</dbReference>
<keyword evidence="6 11" id="KW-0067">ATP-binding</keyword>
<evidence type="ECO:0000256" key="4">
    <source>
        <dbReference type="ARBA" id="ARBA00022692"/>
    </source>
</evidence>
<feature type="region of interest" description="Disordered" evidence="12">
    <location>
        <begin position="73"/>
        <end position="106"/>
    </location>
</feature>
<comment type="function">
    <text evidence="11">Part of the high-affinity ATP-driven potassium transport (or Kdp) system, which catalyzes the hydrolysis of ATP coupled with the electrogenic transport of potassium into the cytoplasm. This subunit acts as a catalytic chaperone that increases the ATP-binding affinity of the ATP-hydrolyzing subunit KdpB by the formation of a transient KdpB/KdpC/ATP ternary complex.</text>
</comment>
<sequence>MLVLKQVIRQSIVGLAVLVALTVVVGVAYPAVVWGVSRIAPGGPEGSTVTDRAGCPVGSALLGIDPRPATGAPDPYLHARVVGSDDDPFAPGDPSASAASQQGPSSEMLAQWIRTRRAAIAVREGVPPDQVPVDAVTGSGSGLDPDISPAYAAIQVARIARVTGRTPAEVRAVIADNTDGRQLGFLGQPVVNVLGVNRGLGLTAPGCG</sequence>
<feature type="transmembrane region" description="Helical" evidence="11">
    <location>
        <begin position="12"/>
        <end position="36"/>
    </location>
</feature>
<evidence type="ECO:0000256" key="7">
    <source>
        <dbReference type="ARBA" id="ARBA00022958"/>
    </source>
</evidence>
<proteinExistence type="inferred from homology"/>
<keyword evidence="4 11" id="KW-0812">Transmembrane</keyword>
<keyword evidence="7 11" id="KW-0630">Potassium</keyword>
<evidence type="ECO:0000256" key="8">
    <source>
        <dbReference type="ARBA" id="ARBA00022989"/>
    </source>
</evidence>
<name>A0ABW3GGS6_9NOCA</name>
<feature type="compositionally biased region" description="Low complexity" evidence="12">
    <location>
        <begin position="89"/>
        <end position="106"/>
    </location>
</feature>
<accession>A0ABW3GGS6</accession>
<evidence type="ECO:0000256" key="2">
    <source>
        <dbReference type="ARBA" id="ARBA00022475"/>
    </source>
</evidence>
<comment type="caution">
    <text evidence="13">The sequence shown here is derived from an EMBL/GenBank/DDBJ whole genome shotgun (WGS) entry which is preliminary data.</text>
</comment>
<keyword evidence="3 11" id="KW-0633">Potassium transport</keyword>
<reference evidence="14" key="1">
    <citation type="journal article" date="2019" name="Int. J. Syst. Evol. Microbiol.">
        <title>The Global Catalogue of Microorganisms (GCM) 10K type strain sequencing project: providing services to taxonomists for standard genome sequencing and annotation.</title>
        <authorList>
            <consortium name="The Broad Institute Genomics Platform"/>
            <consortium name="The Broad Institute Genome Sequencing Center for Infectious Disease"/>
            <person name="Wu L."/>
            <person name="Ma J."/>
        </authorList>
    </citation>
    <scope>NUCLEOTIDE SEQUENCE [LARGE SCALE GENOMIC DNA]</scope>
    <source>
        <strain evidence="14">CCUG 50873</strain>
    </source>
</reference>
<dbReference type="Pfam" id="PF02669">
    <property type="entry name" value="KdpC"/>
    <property type="match status" value="1"/>
</dbReference>
<dbReference type="PIRSF" id="PIRSF001296">
    <property type="entry name" value="K_ATPase_KdpC"/>
    <property type="match status" value="1"/>
</dbReference>
<dbReference type="InterPro" id="IPR003820">
    <property type="entry name" value="KdpC"/>
</dbReference>
<comment type="subcellular location">
    <subcellularLocation>
        <location evidence="11">Cell membrane</location>
        <topology evidence="11">Single-pass membrane protein</topology>
    </subcellularLocation>
</comment>
<evidence type="ECO:0000256" key="3">
    <source>
        <dbReference type="ARBA" id="ARBA00022538"/>
    </source>
</evidence>
<keyword evidence="5 11" id="KW-0547">Nucleotide-binding</keyword>
<evidence type="ECO:0000256" key="10">
    <source>
        <dbReference type="ARBA" id="ARBA00023136"/>
    </source>
</evidence>
<dbReference type="Proteomes" id="UP001597068">
    <property type="component" value="Unassembled WGS sequence"/>
</dbReference>
<keyword evidence="2 11" id="KW-1003">Cell membrane</keyword>
<evidence type="ECO:0000256" key="11">
    <source>
        <dbReference type="HAMAP-Rule" id="MF_00276"/>
    </source>
</evidence>
<evidence type="ECO:0000256" key="9">
    <source>
        <dbReference type="ARBA" id="ARBA00023065"/>
    </source>
</evidence>
<keyword evidence="1 11" id="KW-0813">Transport</keyword>
<evidence type="ECO:0000256" key="5">
    <source>
        <dbReference type="ARBA" id="ARBA00022741"/>
    </source>
</evidence>
<evidence type="ECO:0000313" key="13">
    <source>
        <dbReference type="EMBL" id="MFD0927986.1"/>
    </source>
</evidence>
<keyword evidence="8 11" id="KW-1133">Transmembrane helix</keyword>
<dbReference type="PANTHER" id="PTHR30042">
    <property type="entry name" value="POTASSIUM-TRANSPORTING ATPASE C CHAIN"/>
    <property type="match status" value="1"/>
</dbReference>
<evidence type="ECO:0000313" key="14">
    <source>
        <dbReference type="Proteomes" id="UP001597068"/>
    </source>
</evidence>
<dbReference type="EMBL" id="JBHTIL010000006">
    <property type="protein sequence ID" value="MFD0927986.1"/>
    <property type="molecule type" value="Genomic_DNA"/>
</dbReference>
<comment type="subunit">
    <text evidence="11">The system is composed of three essential subunits: KdpA, KdpB and KdpC.</text>
</comment>
<dbReference type="PANTHER" id="PTHR30042:SF2">
    <property type="entry name" value="POTASSIUM-TRANSPORTING ATPASE KDPC SUBUNIT"/>
    <property type="match status" value="1"/>
</dbReference>
<protein>
    <recommendedName>
        <fullName evidence="11">Potassium-transporting ATPase KdpC subunit</fullName>
    </recommendedName>
    <alternativeName>
        <fullName evidence="11">ATP phosphohydrolase [potassium-transporting] C chain</fullName>
    </alternativeName>
    <alternativeName>
        <fullName evidence="11">Potassium-binding and translocating subunit C</fullName>
    </alternativeName>
    <alternativeName>
        <fullName evidence="11">Potassium-translocating ATPase C chain</fullName>
    </alternativeName>
</protein>